<reference evidence="1" key="1">
    <citation type="submission" date="2020-10" db="EMBL/GenBank/DDBJ databases">
        <title>Taxonomic study of unclassified bacteria belonging to the class Ktedonobacteria.</title>
        <authorList>
            <person name="Yabe S."/>
            <person name="Wang C.M."/>
            <person name="Zheng Y."/>
            <person name="Sakai Y."/>
            <person name="Cavaletti L."/>
            <person name="Monciardini P."/>
            <person name="Donadio S."/>
        </authorList>
    </citation>
    <scope>NUCLEOTIDE SEQUENCE</scope>
    <source>
        <strain evidence="1">SOSP1-1</strain>
    </source>
</reference>
<comment type="caution">
    <text evidence="1">The sequence shown here is derived from an EMBL/GenBank/DDBJ whole genome shotgun (WGS) entry which is preliminary data.</text>
</comment>
<dbReference type="EMBL" id="BNJF01000001">
    <property type="protein sequence ID" value="GHO44448.1"/>
    <property type="molecule type" value="Genomic_DNA"/>
</dbReference>
<keyword evidence="2" id="KW-1185">Reference proteome</keyword>
<organism evidence="1 2">
    <name type="scientific">Ktedonospora formicarum</name>
    <dbReference type="NCBI Taxonomy" id="2778364"/>
    <lineage>
        <taxon>Bacteria</taxon>
        <taxon>Bacillati</taxon>
        <taxon>Chloroflexota</taxon>
        <taxon>Ktedonobacteria</taxon>
        <taxon>Ktedonobacterales</taxon>
        <taxon>Ktedonobacteraceae</taxon>
        <taxon>Ktedonospora</taxon>
    </lineage>
</organism>
<evidence type="ECO:0000313" key="1">
    <source>
        <dbReference type="EMBL" id="GHO44448.1"/>
    </source>
</evidence>
<gene>
    <name evidence="1" type="ORF">KSX_26110</name>
</gene>
<name>A0A8J3I1P6_9CHLR</name>
<dbReference type="AlphaFoldDB" id="A0A8J3I1P6"/>
<evidence type="ECO:0000313" key="2">
    <source>
        <dbReference type="Proteomes" id="UP000612362"/>
    </source>
</evidence>
<accession>A0A8J3I1P6</accession>
<sequence>MTTDPSQAAINNLDTKRRAAINGLLRLLSEGAISPTEYKKRVDAANNKFDQGLDELGVPKAES</sequence>
<protein>
    <submittedName>
        <fullName evidence="1">Uncharacterized protein</fullName>
    </submittedName>
</protein>
<dbReference type="Proteomes" id="UP000612362">
    <property type="component" value="Unassembled WGS sequence"/>
</dbReference>
<proteinExistence type="predicted"/>